<proteinExistence type="predicted"/>
<comment type="caution">
    <text evidence="2">The sequence shown here is derived from an EMBL/GenBank/DDBJ whole genome shotgun (WGS) entry which is preliminary data.</text>
</comment>
<protein>
    <recommendedName>
        <fullName evidence="1">DUF362 domain-containing protein</fullName>
    </recommendedName>
</protein>
<name>A0A644U6B0_9ZZZZ</name>
<accession>A0A644U6B0</accession>
<dbReference type="EMBL" id="VSSQ01000080">
    <property type="protein sequence ID" value="MPL74474.1"/>
    <property type="molecule type" value="Genomic_DNA"/>
</dbReference>
<dbReference type="Pfam" id="PF04015">
    <property type="entry name" value="DUF362"/>
    <property type="match status" value="1"/>
</dbReference>
<dbReference type="AlphaFoldDB" id="A0A644U6B0"/>
<evidence type="ECO:0000313" key="2">
    <source>
        <dbReference type="EMBL" id="MPL74474.1"/>
    </source>
</evidence>
<sequence length="309" mass="34017">MERRNFLKSALLGGIAGAVQLKPGNLFAAESKEAQQSNDLVAVMGGEPVAMYKRGISAMGGMSKFVKKGNKVVVKPNIGWDKRPEYAANTNPDLVAAIVKDCLSAGASEVVVFDHTCDEWQACYKNSGIEAAAKAAGAKIAFAHDEKYYREVSLPRGVRLKSAKIHESIIDCDLWINVPVLKNHGGAKMTMSMKNFMGIVWDRRFWHANDLQQCIADCSTYSKMPSLNIVDAYRIMTQNGPKGKTTEDVVLAKALFLSTDIVAVDTAALRFFNQFKEMRIEDVSHIQKAEKAKIGTTNLDAIKVERIKI</sequence>
<feature type="domain" description="DUF362" evidence="1">
    <location>
        <begin position="72"/>
        <end position="269"/>
    </location>
</feature>
<dbReference type="InterPro" id="IPR007160">
    <property type="entry name" value="DUF362"/>
</dbReference>
<evidence type="ECO:0000259" key="1">
    <source>
        <dbReference type="Pfam" id="PF04015"/>
    </source>
</evidence>
<organism evidence="2">
    <name type="scientific">bioreactor metagenome</name>
    <dbReference type="NCBI Taxonomy" id="1076179"/>
    <lineage>
        <taxon>unclassified sequences</taxon>
        <taxon>metagenomes</taxon>
        <taxon>ecological metagenomes</taxon>
    </lineage>
</organism>
<gene>
    <name evidence="2" type="ORF">SDC9_20286</name>
</gene>
<reference evidence="2" key="1">
    <citation type="submission" date="2019-08" db="EMBL/GenBank/DDBJ databases">
        <authorList>
            <person name="Kucharzyk K."/>
            <person name="Murdoch R.W."/>
            <person name="Higgins S."/>
            <person name="Loffler F."/>
        </authorList>
    </citation>
    <scope>NUCLEOTIDE SEQUENCE</scope>
</reference>